<dbReference type="PANTHER" id="PTHR21599">
    <property type="entry name" value="GLYCERATE KINASE"/>
    <property type="match status" value="1"/>
</dbReference>
<sequence length="370" mass="35889">MTRVLLAPDGFKGSISAAAAAAALAAGWRAVRPGDAIVELPMADGGEGTLDAFLAAVRGARRMPVTVTGPDGRGVAASWVLLPSTDDAPHGTGVVELASTSGIELLDGALRPFDADTRGFGQAIVAALDHGVSRLVLAIGSSASTDAGFGMLAALGARITDAEGDDVVPGLRGVQTAARIDRDGLRALPTGGALVLTDVRSPLTGPAGAAAVFGPQKGLGPEDVTAADAALARAAVMLGTDPAHPGTGAAGGTGAALRAWGAELVPGAERVADLLSLAEAVGGADVVVTGEGSFDASSAAGKAPARVAARARAEGRRVGLVAGRIASDADTTGFGAAVALADLAGSTGAALGDPGRWLTAAGAALAEQLG</sequence>
<keyword evidence="3 4" id="KW-0418">Kinase</keyword>
<name>A0A443JS65_9MICO</name>
<dbReference type="GO" id="GO:0008887">
    <property type="term" value="F:glycerate kinase activity"/>
    <property type="evidence" value="ECO:0007669"/>
    <property type="project" value="UniProtKB-UniRule"/>
</dbReference>
<dbReference type="SUPFAM" id="SSF110738">
    <property type="entry name" value="Glycerate kinase I"/>
    <property type="match status" value="1"/>
</dbReference>
<dbReference type="Pfam" id="PF02595">
    <property type="entry name" value="Gly_kinase"/>
    <property type="match status" value="1"/>
</dbReference>
<dbReference type="Proteomes" id="UP000285970">
    <property type="component" value="Unassembled WGS sequence"/>
</dbReference>
<protein>
    <submittedName>
        <fullName evidence="5">Glycerate kinase</fullName>
    </submittedName>
</protein>
<dbReference type="InterPro" id="IPR036129">
    <property type="entry name" value="Glycerate_kinase_sf"/>
</dbReference>
<evidence type="ECO:0000256" key="2">
    <source>
        <dbReference type="ARBA" id="ARBA00022679"/>
    </source>
</evidence>
<comment type="caution">
    <text evidence="5">The sequence shown here is derived from an EMBL/GenBank/DDBJ whole genome shotgun (WGS) entry which is preliminary data.</text>
</comment>
<dbReference type="InterPro" id="IPR018197">
    <property type="entry name" value="Glycerate_kinase_RE-like"/>
</dbReference>
<evidence type="ECO:0000313" key="6">
    <source>
        <dbReference type="Proteomes" id="UP000285970"/>
    </source>
</evidence>
<dbReference type="RefSeq" id="WP_128216146.1">
    <property type="nucleotide sequence ID" value="NZ_RBZY01000001.1"/>
</dbReference>
<dbReference type="OrthoDB" id="9774290at2"/>
<dbReference type="PIRSF" id="PIRSF006078">
    <property type="entry name" value="GlxK"/>
    <property type="match status" value="1"/>
</dbReference>
<dbReference type="Gene3D" id="3.90.1510.10">
    <property type="entry name" value="Glycerate kinase, domain 2"/>
    <property type="match status" value="1"/>
</dbReference>
<accession>A0A443JS65</accession>
<comment type="similarity">
    <text evidence="1 4">Belongs to the glycerate kinase type-1 family.</text>
</comment>
<evidence type="ECO:0000256" key="3">
    <source>
        <dbReference type="ARBA" id="ARBA00022777"/>
    </source>
</evidence>
<evidence type="ECO:0000256" key="1">
    <source>
        <dbReference type="ARBA" id="ARBA00006284"/>
    </source>
</evidence>
<reference evidence="5 6" key="1">
    <citation type="journal article" date="2018" name="Front. Microbiol.">
        <title>Novel Insights Into Bacterial Dimethylsulfoniopropionate Catabolism in the East China Sea.</title>
        <authorList>
            <person name="Liu J."/>
            <person name="Liu J."/>
            <person name="Zhang S.H."/>
            <person name="Liang J."/>
            <person name="Lin H."/>
            <person name="Song D."/>
            <person name="Yang G.P."/>
            <person name="Todd J.D."/>
            <person name="Zhang X.H."/>
        </authorList>
    </citation>
    <scope>NUCLEOTIDE SEQUENCE [LARGE SCALE GENOMIC DNA]</scope>
    <source>
        <strain evidence="5 6">ZYFD042</strain>
    </source>
</reference>
<dbReference type="NCBIfam" id="TIGR00045">
    <property type="entry name" value="glycerate kinase"/>
    <property type="match status" value="1"/>
</dbReference>
<dbReference type="GO" id="GO:0031388">
    <property type="term" value="P:organic acid phosphorylation"/>
    <property type="evidence" value="ECO:0007669"/>
    <property type="project" value="UniProtKB-UniRule"/>
</dbReference>
<keyword evidence="2 4" id="KW-0808">Transferase</keyword>
<dbReference type="InterPro" id="IPR018193">
    <property type="entry name" value="Glyc_kinase_flavodox-like_fold"/>
</dbReference>
<dbReference type="EMBL" id="RBZY01000001">
    <property type="protein sequence ID" value="RWR23345.1"/>
    <property type="molecule type" value="Genomic_DNA"/>
</dbReference>
<proteinExistence type="inferred from homology"/>
<organism evidence="5 6">
    <name type="scientific">Microbacterium enclense</name>
    <dbReference type="NCBI Taxonomy" id="993073"/>
    <lineage>
        <taxon>Bacteria</taxon>
        <taxon>Bacillati</taxon>
        <taxon>Actinomycetota</taxon>
        <taxon>Actinomycetes</taxon>
        <taxon>Micrococcales</taxon>
        <taxon>Microbacteriaceae</taxon>
        <taxon>Microbacterium</taxon>
    </lineage>
</organism>
<dbReference type="PANTHER" id="PTHR21599:SF0">
    <property type="entry name" value="GLYCERATE KINASE"/>
    <property type="match status" value="1"/>
</dbReference>
<evidence type="ECO:0000313" key="5">
    <source>
        <dbReference type="EMBL" id="RWR23345.1"/>
    </source>
</evidence>
<dbReference type="InterPro" id="IPR004381">
    <property type="entry name" value="Glycerate_kinase"/>
</dbReference>
<dbReference type="Gene3D" id="3.40.50.10350">
    <property type="entry name" value="Glycerate kinase, domain 1"/>
    <property type="match status" value="1"/>
</dbReference>
<gene>
    <name evidence="5" type="ORF">D8Y23_00110</name>
</gene>
<evidence type="ECO:0000256" key="4">
    <source>
        <dbReference type="PIRNR" id="PIRNR006078"/>
    </source>
</evidence>
<dbReference type="AlphaFoldDB" id="A0A443JS65"/>